<evidence type="ECO:0000256" key="7">
    <source>
        <dbReference type="ARBA" id="ARBA00021963"/>
    </source>
</evidence>
<comment type="cofactor">
    <cofactor evidence="1">
        <name>pyridoxal 5'-phosphate</name>
        <dbReference type="ChEBI" id="CHEBI:597326"/>
    </cofactor>
</comment>
<dbReference type="GO" id="GO:0098621">
    <property type="term" value="F:O-phosphoseryl-tRNA(Sec) selenium transferase activity"/>
    <property type="evidence" value="ECO:0007669"/>
    <property type="project" value="UniProtKB-EC"/>
</dbReference>
<keyword evidence="9" id="KW-0808">Transferase</keyword>
<dbReference type="Pfam" id="PF05889">
    <property type="entry name" value="SepSecS"/>
    <property type="match status" value="1"/>
</dbReference>
<evidence type="ECO:0000256" key="6">
    <source>
        <dbReference type="ARBA" id="ARBA00012464"/>
    </source>
</evidence>
<dbReference type="Proteomes" id="UP000574390">
    <property type="component" value="Unassembled WGS sequence"/>
</dbReference>
<dbReference type="NCBIfam" id="TIGR03531">
    <property type="entry name" value="selenium_SpcS"/>
    <property type="match status" value="1"/>
</dbReference>
<dbReference type="InterPro" id="IPR033453">
    <property type="entry name" value="Glyco_hydro_30_TIM-barrel"/>
</dbReference>
<dbReference type="SUPFAM" id="SSF51445">
    <property type="entry name" value="(Trans)glycosidases"/>
    <property type="match status" value="1"/>
</dbReference>
<keyword evidence="15" id="KW-0711">Selenium</keyword>
<dbReference type="GO" id="GO:0016020">
    <property type="term" value="C:membrane"/>
    <property type="evidence" value="ECO:0007669"/>
    <property type="project" value="GOC"/>
</dbReference>
<dbReference type="InterPro" id="IPR015421">
    <property type="entry name" value="PyrdxlP-dep_Trfase_major"/>
</dbReference>
<evidence type="ECO:0000256" key="19">
    <source>
        <dbReference type="ARBA" id="ARBA00048808"/>
    </source>
</evidence>
<evidence type="ECO:0000256" key="8">
    <source>
        <dbReference type="ARBA" id="ARBA00022555"/>
    </source>
</evidence>
<feature type="domain" description="Glycosyl hydrolase family 30 TIM-barrel" evidence="20">
    <location>
        <begin position="40"/>
        <end position="295"/>
    </location>
</feature>
<dbReference type="InterPro" id="IPR008829">
    <property type="entry name" value="SepSecS/SepCysS"/>
</dbReference>
<comment type="similarity">
    <text evidence="4">Belongs to the glycosyl hydrolase 30 family.</text>
</comment>
<dbReference type="PANTHER" id="PTHR12944">
    <property type="entry name" value="SOLUBLE LIVER ANTIGEN/LIVER PANCREAS ANTIGEN"/>
    <property type="match status" value="1"/>
</dbReference>
<keyword evidence="11" id="KW-0378">Hydrolase</keyword>
<dbReference type="InterPro" id="IPR001139">
    <property type="entry name" value="Glyco_hydro_30"/>
</dbReference>
<dbReference type="Gene3D" id="3.40.640.10">
    <property type="entry name" value="Type I PLP-dependent aspartate aminotransferase-like (Major domain)"/>
    <property type="match status" value="1"/>
</dbReference>
<evidence type="ECO:0000256" key="9">
    <source>
        <dbReference type="ARBA" id="ARBA00022679"/>
    </source>
</evidence>
<dbReference type="EC" id="2.9.1.2" evidence="6"/>
<dbReference type="AlphaFoldDB" id="A0A7J6S1T3"/>
<evidence type="ECO:0000256" key="14">
    <source>
        <dbReference type="ARBA" id="ARBA00022917"/>
    </source>
</evidence>
<evidence type="ECO:0000256" key="15">
    <source>
        <dbReference type="ARBA" id="ARBA00023266"/>
    </source>
</evidence>
<dbReference type="InterPro" id="IPR019872">
    <property type="entry name" value="Sec-tRNA_Se_transferase"/>
</dbReference>
<evidence type="ECO:0000256" key="11">
    <source>
        <dbReference type="ARBA" id="ARBA00022801"/>
    </source>
</evidence>
<keyword evidence="8" id="KW-0820">tRNA-binding</keyword>
<evidence type="ECO:0000256" key="10">
    <source>
        <dbReference type="ARBA" id="ARBA00022729"/>
    </source>
</evidence>
<evidence type="ECO:0000256" key="18">
    <source>
        <dbReference type="ARBA" id="ARBA00032693"/>
    </source>
</evidence>
<comment type="function">
    <text evidence="2">Converts O-phosphoseryl-tRNA(Sec) to selenocysteinyl-tRNA(Sec) required for selenoprotein biosynthesis.</text>
</comment>
<reference evidence="21 22" key="1">
    <citation type="submission" date="2020-04" db="EMBL/GenBank/DDBJ databases">
        <title>Perkinsus olseni comparative genomics.</title>
        <authorList>
            <person name="Bogema D.R."/>
        </authorList>
    </citation>
    <scope>NUCLEOTIDE SEQUENCE [LARGE SCALE GENOMIC DNA]</scope>
    <source>
        <strain evidence="21">ATCC PRA-205</strain>
    </source>
</reference>
<comment type="caution">
    <text evidence="21">The sequence shown here is derived from an EMBL/GenBank/DDBJ whole genome shotgun (WGS) entry which is preliminary data.</text>
</comment>
<evidence type="ECO:0000313" key="21">
    <source>
        <dbReference type="EMBL" id="KAF4726462.1"/>
    </source>
</evidence>
<sequence>VTTAASGKRWANVDVEVSTGRARSPQVTLATDSVSRWPIVGYGGAVTQGDFLNLREEQITGIIDAFFGPDGLDYNMVRLPIHSTVNGYVFDNVYDDFQLKHFDYNLTGDRTSGKMNMIEKILKKKKNVKILGSVWTPPSWMKLGNHSMNGSPNPCLKRDPRYHEVWAKYLVTWVDAYERLGVPIWAITQQNEPQNYFTQSWGTCIFEPEAQLAFIRDHLGPAMKAANKSTKLFFNDDVKNFLPDVAKLILEDEVAAKFVDGAAVHWYTFDQYAALKDYKEKYLKKYTLISTEAINSEARLVSSLLSQRRLPLEPWTDQEIKSFLLNISSWDTNNFRGNIGVGEREGRYASNLVYERNFGLMHGIGRSGDIAAVQPKAAGSSLILRLTRYLVADAIRLAGIPSLVNDVPKGSPCLLPVATGMAITLVLLAVMKRQRAAHPNVKYVVWSRIDQKSCLKAMQLAGLEVVSVDQKQSDSPAEQGLVTRLPQIRSLGGAESVVAIVGTTSTFAPRSPDDIPALGRIAKEFDIPLVVNNAYGLQCTKCCSLIEETSRASDARVDAVVQSTDKNFLVPIGGSIVIGRSDLVSAVGAGYPGRASMSPILDLFITLLSLGKSGWMAMLKKRRDMFKSFKTKLQQWTAQRGLRVLEVPWNRISLAIDLSSLNLDSGTAATEIGSALFTRRVSGPRVVLCENGPSKNIGSMVFSNYGSHSEDYSAAKSYMTCACAIGCEQQELDEFLVRFDHVLRDLRKKEKSISREQA</sequence>
<dbReference type="Pfam" id="PF02055">
    <property type="entry name" value="Glyco_hydro_30"/>
    <property type="match status" value="1"/>
</dbReference>
<evidence type="ECO:0000256" key="3">
    <source>
        <dbReference type="ARBA" id="ARBA00004822"/>
    </source>
</evidence>
<dbReference type="UniPathway" id="UPA00906">
    <property type="reaction ID" value="UER00898"/>
</dbReference>
<feature type="non-terminal residue" evidence="21">
    <location>
        <position position="1"/>
    </location>
</feature>
<dbReference type="InterPro" id="IPR017853">
    <property type="entry name" value="GH"/>
</dbReference>
<evidence type="ECO:0000256" key="1">
    <source>
        <dbReference type="ARBA" id="ARBA00001933"/>
    </source>
</evidence>
<dbReference type="GO" id="GO:0004348">
    <property type="term" value="F:glucosylceramidase activity"/>
    <property type="evidence" value="ECO:0007669"/>
    <property type="project" value="InterPro"/>
</dbReference>
<evidence type="ECO:0000313" key="22">
    <source>
        <dbReference type="Proteomes" id="UP000574390"/>
    </source>
</evidence>
<dbReference type="Gene3D" id="3.90.1150.10">
    <property type="entry name" value="Aspartate Aminotransferase, domain 1"/>
    <property type="match status" value="1"/>
</dbReference>
<proteinExistence type="inferred from homology"/>
<accession>A0A7J6S1T3</accession>
<evidence type="ECO:0000256" key="2">
    <source>
        <dbReference type="ARBA" id="ARBA00002552"/>
    </source>
</evidence>
<dbReference type="EMBL" id="JABANM010018221">
    <property type="protein sequence ID" value="KAF4726462.1"/>
    <property type="molecule type" value="Genomic_DNA"/>
</dbReference>
<evidence type="ECO:0000256" key="4">
    <source>
        <dbReference type="ARBA" id="ARBA00005382"/>
    </source>
</evidence>
<keyword evidence="12" id="KW-0694">RNA-binding</keyword>
<evidence type="ECO:0000256" key="17">
    <source>
        <dbReference type="ARBA" id="ARBA00032048"/>
    </source>
</evidence>
<evidence type="ECO:0000256" key="13">
    <source>
        <dbReference type="ARBA" id="ARBA00022898"/>
    </source>
</evidence>
<evidence type="ECO:0000259" key="20">
    <source>
        <dbReference type="Pfam" id="PF02055"/>
    </source>
</evidence>
<keyword evidence="10" id="KW-0732">Signal</keyword>
<dbReference type="GO" id="GO:0001514">
    <property type="term" value="P:selenocysteine incorporation"/>
    <property type="evidence" value="ECO:0007669"/>
    <property type="project" value="TreeGrafter"/>
</dbReference>
<dbReference type="Gene3D" id="3.20.20.80">
    <property type="entry name" value="Glycosidases"/>
    <property type="match status" value="1"/>
</dbReference>
<dbReference type="InterPro" id="IPR015422">
    <property type="entry name" value="PyrdxlP-dep_Trfase_small"/>
</dbReference>
<keyword evidence="13" id="KW-0663">Pyridoxal phosphate</keyword>
<evidence type="ECO:0000256" key="16">
    <source>
        <dbReference type="ARBA" id="ARBA00030669"/>
    </source>
</evidence>
<keyword evidence="14" id="KW-0648">Protein biosynthesis</keyword>
<comment type="similarity">
    <text evidence="5">Belongs to the SepSecS family.</text>
</comment>
<evidence type="ECO:0000256" key="12">
    <source>
        <dbReference type="ARBA" id="ARBA00022884"/>
    </source>
</evidence>
<comment type="pathway">
    <text evidence="3">Aminoacyl-tRNA biosynthesis; selenocysteinyl-tRNA(Sec) biosynthesis; selenocysteinyl-tRNA(Sec) from L-seryl-tRNA(Sec) (archaeal/eukaryal route): step 2/2.</text>
</comment>
<dbReference type="GO" id="GO:0000049">
    <property type="term" value="F:tRNA binding"/>
    <property type="evidence" value="ECO:0007669"/>
    <property type="project" value="UniProtKB-KW"/>
</dbReference>
<dbReference type="InterPro" id="IPR015424">
    <property type="entry name" value="PyrdxlP-dep_Trfase"/>
</dbReference>
<protein>
    <recommendedName>
        <fullName evidence="7">O-phosphoseryl-tRNA(Sec) selenium transferase</fullName>
        <ecNumber evidence="6">2.9.1.2</ecNumber>
    </recommendedName>
    <alternativeName>
        <fullName evidence="16">Selenocysteine synthase</fullName>
    </alternativeName>
    <alternativeName>
        <fullName evidence="17">Selenocysteinyl-tRNA(Sec) synthase</fullName>
    </alternativeName>
    <alternativeName>
        <fullName evidence="18">Sep-tRNA:Sec-tRNA synthase</fullName>
    </alternativeName>
</protein>
<organism evidence="21 22">
    <name type="scientific">Perkinsus olseni</name>
    <name type="common">Perkinsus atlanticus</name>
    <dbReference type="NCBI Taxonomy" id="32597"/>
    <lineage>
        <taxon>Eukaryota</taxon>
        <taxon>Sar</taxon>
        <taxon>Alveolata</taxon>
        <taxon>Perkinsozoa</taxon>
        <taxon>Perkinsea</taxon>
        <taxon>Perkinsida</taxon>
        <taxon>Perkinsidae</taxon>
        <taxon>Perkinsus</taxon>
    </lineage>
</organism>
<dbReference type="GO" id="GO:0001717">
    <property type="term" value="P:conversion of seryl-tRNAsec to selenocys-tRNAsec"/>
    <property type="evidence" value="ECO:0007669"/>
    <property type="project" value="InterPro"/>
</dbReference>
<dbReference type="PANTHER" id="PTHR12944:SF2">
    <property type="entry name" value="O-PHOSPHOSERYL-TRNA(SEC) SELENIUM TRANSFERASE"/>
    <property type="match status" value="1"/>
</dbReference>
<comment type="catalytic activity">
    <reaction evidence="19">
        <text>O-phospho-L-seryl-tRNA(Sec) + selenophosphate + H2O = L-selenocysteinyl-tRNA(Sec) + 2 phosphate</text>
        <dbReference type="Rhea" id="RHEA:25041"/>
        <dbReference type="Rhea" id="RHEA-COMP:9743"/>
        <dbReference type="Rhea" id="RHEA-COMP:9947"/>
        <dbReference type="ChEBI" id="CHEBI:15377"/>
        <dbReference type="ChEBI" id="CHEBI:16144"/>
        <dbReference type="ChEBI" id="CHEBI:43474"/>
        <dbReference type="ChEBI" id="CHEBI:78551"/>
        <dbReference type="ChEBI" id="CHEBI:78573"/>
        <dbReference type="EC" id="2.9.1.2"/>
    </reaction>
</comment>
<evidence type="ECO:0000256" key="5">
    <source>
        <dbReference type="ARBA" id="ARBA00007037"/>
    </source>
</evidence>
<dbReference type="PRINTS" id="PR00843">
    <property type="entry name" value="GLHYDRLASE30"/>
</dbReference>
<name>A0A7J6S1T3_PEROL</name>
<dbReference type="SUPFAM" id="SSF53383">
    <property type="entry name" value="PLP-dependent transferases"/>
    <property type="match status" value="1"/>
</dbReference>
<gene>
    <name evidence="21" type="ORF">FOZ62_007994</name>
</gene>
<dbReference type="GO" id="GO:0006665">
    <property type="term" value="P:sphingolipid metabolic process"/>
    <property type="evidence" value="ECO:0007669"/>
    <property type="project" value="InterPro"/>
</dbReference>